<dbReference type="SUPFAM" id="SSF52029">
    <property type="entry name" value="GroEL apical domain-like"/>
    <property type="match status" value="1"/>
</dbReference>
<dbReference type="PANTHER" id="PTHR11353">
    <property type="entry name" value="CHAPERONIN"/>
    <property type="match status" value="1"/>
</dbReference>
<dbReference type="GO" id="GO:0140662">
    <property type="term" value="F:ATP-dependent protein folding chaperone"/>
    <property type="evidence" value="ECO:0007669"/>
    <property type="project" value="InterPro"/>
</dbReference>
<dbReference type="Gene3D" id="1.10.560.10">
    <property type="entry name" value="GroEL-like equatorial domain"/>
    <property type="match status" value="1"/>
</dbReference>
<dbReference type="GO" id="GO:0016887">
    <property type="term" value="F:ATP hydrolysis activity"/>
    <property type="evidence" value="ECO:0007669"/>
    <property type="project" value="InterPro"/>
</dbReference>
<proteinExistence type="inferred from homology"/>
<evidence type="ECO:0000313" key="7">
    <source>
        <dbReference type="Proteomes" id="UP000294746"/>
    </source>
</evidence>
<dbReference type="InterPro" id="IPR017998">
    <property type="entry name" value="Chaperone_TCP-1"/>
</dbReference>
<dbReference type="GO" id="GO:0005524">
    <property type="term" value="F:ATP binding"/>
    <property type="evidence" value="ECO:0007669"/>
    <property type="project" value="UniProtKB-KW"/>
</dbReference>
<dbReference type="PRINTS" id="PR00304">
    <property type="entry name" value="TCOMPLEXTCP1"/>
</dbReference>
<dbReference type="Gene3D" id="3.30.260.10">
    <property type="entry name" value="TCP-1-like chaperonin intermediate domain"/>
    <property type="match status" value="1"/>
</dbReference>
<organism evidence="6 7">
    <name type="scientific">Baia soyae</name>
    <dbReference type="NCBI Taxonomy" id="1544746"/>
    <lineage>
        <taxon>Bacteria</taxon>
        <taxon>Bacillati</taxon>
        <taxon>Bacillota</taxon>
        <taxon>Bacilli</taxon>
        <taxon>Bacillales</taxon>
        <taxon>Thermoactinomycetaceae</taxon>
        <taxon>Baia</taxon>
    </lineage>
</organism>
<accession>A0A4V2SYB0</accession>
<reference evidence="6 7" key="1">
    <citation type="submission" date="2019-03" db="EMBL/GenBank/DDBJ databases">
        <title>Genomic Encyclopedia of Type Strains, Phase IV (KMG-IV): sequencing the most valuable type-strain genomes for metagenomic binning, comparative biology and taxonomic classification.</title>
        <authorList>
            <person name="Goeker M."/>
        </authorList>
    </citation>
    <scope>NUCLEOTIDE SEQUENCE [LARGE SCALE GENOMIC DNA]</scope>
    <source>
        <strain evidence="6 7">DSM 46831</strain>
    </source>
</reference>
<dbReference type="CDD" id="cd00309">
    <property type="entry name" value="chaperonin_type_I_II"/>
    <property type="match status" value="1"/>
</dbReference>
<keyword evidence="4" id="KW-0067">ATP-binding</keyword>
<dbReference type="GO" id="GO:0051082">
    <property type="term" value="F:unfolded protein binding"/>
    <property type="evidence" value="ECO:0007669"/>
    <property type="project" value="InterPro"/>
</dbReference>
<gene>
    <name evidence="6" type="ORF">EDD57_11043</name>
</gene>
<dbReference type="EMBL" id="SLXV01000010">
    <property type="protein sequence ID" value="TCP69319.1"/>
    <property type="molecule type" value="Genomic_DNA"/>
</dbReference>
<keyword evidence="3" id="KW-0547">Nucleotide-binding</keyword>
<name>A0A4V2SYB0_9BACL</name>
<dbReference type="Pfam" id="PF00118">
    <property type="entry name" value="Cpn60_TCP1"/>
    <property type="match status" value="1"/>
</dbReference>
<dbReference type="InterPro" id="IPR027410">
    <property type="entry name" value="TCP-1-like_intermed_sf"/>
</dbReference>
<evidence type="ECO:0000256" key="1">
    <source>
        <dbReference type="ARBA" id="ARBA00006607"/>
    </source>
</evidence>
<evidence type="ECO:0000256" key="4">
    <source>
        <dbReference type="ARBA" id="ARBA00022840"/>
    </source>
</evidence>
<evidence type="ECO:0000256" key="3">
    <source>
        <dbReference type="ARBA" id="ARBA00022741"/>
    </source>
</evidence>
<dbReference type="SUPFAM" id="SSF48592">
    <property type="entry name" value="GroEL equatorial domain-like"/>
    <property type="match status" value="1"/>
</dbReference>
<dbReference type="RefSeq" id="WP_243649442.1">
    <property type="nucleotide sequence ID" value="NZ_SLXV01000010.1"/>
</dbReference>
<sequence>MPDNKEHVRIESGENRQLQALQSNATAVKAVASAVESTIGPKGLDTMLVNEAGEVIITNDGVTILDRMEVSHPAAKMIVNVAKAQQAEVGDGTTTATLLATAIVDEGVKQVARGVPVVKVIAGIQRGVRYALHKMKEKARPIRELEDDWLQRIAFTASRENEDITVAVMEAVHLVGRDKLLENNFRLSQAVVAHPRATSAVFSGILLNKTRANLQMPRYLENAQVLVLADSLESEWVDDESLSTEAGFNKQEHLRKQFLAALESLMGLGVKLVVTSRGLDSLAEDILTDSGIMVIQRVAPDELQKVAEHTNAKILKRNGLYKPIEEIKSYLGLAEEVEDNEVLERVRISGGKGKPFATILVSAATDEVVEERERITKDAASAVQAAVRGGYLPGGGALELSLARDVEKFRETVQGMERFGVGVVSEALLRPMTQVVANAGFNPLEKIEMVKALQLKRESDSLGIDCDRGVVVDMVEMGVVDPLLIKFHALGAAGEVATAILRIHSIVRMKNY</sequence>
<comment type="similarity">
    <text evidence="2">Belongs to the TCP-1 chaperonin family.</text>
</comment>
<evidence type="ECO:0000256" key="5">
    <source>
        <dbReference type="ARBA" id="ARBA00023186"/>
    </source>
</evidence>
<dbReference type="InterPro" id="IPR002194">
    <property type="entry name" value="Chaperonin_TCP-1_CS"/>
</dbReference>
<dbReference type="InterPro" id="IPR027409">
    <property type="entry name" value="GroEL-like_apical_dom_sf"/>
</dbReference>
<comment type="similarity">
    <text evidence="1">Belongs to the chaperonin (HSP60) family.</text>
</comment>
<evidence type="ECO:0000313" key="6">
    <source>
        <dbReference type="EMBL" id="TCP69319.1"/>
    </source>
</evidence>
<dbReference type="InterPro" id="IPR027413">
    <property type="entry name" value="GROEL-like_equatorial_sf"/>
</dbReference>
<evidence type="ECO:0000256" key="2">
    <source>
        <dbReference type="ARBA" id="ARBA00008020"/>
    </source>
</evidence>
<protein>
    <submittedName>
        <fullName evidence="6">Chaperonin GroEL (HSP60 family)</fullName>
    </submittedName>
</protein>
<keyword evidence="5" id="KW-0143">Chaperone</keyword>
<keyword evidence="7" id="KW-1185">Reference proteome</keyword>
<dbReference type="AlphaFoldDB" id="A0A4V2SYB0"/>
<dbReference type="InterPro" id="IPR002423">
    <property type="entry name" value="Cpn60/GroEL/TCP-1"/>
</dbReference>
<comment type="caution">
    <text evidence="6">The sequence shown here is derived from an EMBL/GenBank/DDBJ whole genome shotgun (WGS) entry which is preliminary data.</text>
</comment>
<dbReference type="Gene3D" id="3.50.7.10">
    <property type="entry name" value="GroEL"/>
    <property type="match status" value="1"/>
</dbReference>
<dbReference type="PROSITE" id="PS00751">
    <property type="entry name" value="TCP1_2"/>
    <property type="match status" value="1"/>
</dbReference>
<dbReference type="Proteomes" id="UP000294746">
    <property type="component" value="Unassembled WGS sequence"/>
</dbReference>